<keyword evidence="2" id="KW-0677">Repeat</keyword>
<keyword evidence="7" id="KW-1185">Reference proteome</keyword>
<feature type="chain" id="PRO_5042063103" description="Gnk2-homologous domain-containing protein" evidence="4">
    <location>
        <begin position="22"/>
        <end position="299"/>
    </location>
</feature>
<accession>A0AAD8VGL2</accession>
<dbReference type="PROSITE" id="PS51473">
    <property type="entry name" value="GNK2"/>
    <property type="match status" value="2"/>
</dbReference>
<gene>
    <name evidence="6" type="ORF">QYE76_028014</name>
</gene>
<evidence type="ECO:0000259" key="5">
    <source>
        <dbReference type="PROSITE" id="PS51473"/>
    </source>
</evidence>
<protein>
    <recommendedName>
        <fullName evidence="5">Gnk2-homologous domain-containing protein</fullName>
    </recommendedName>
</protein>
<dbReference type="Pfam" id="PF01657">
    <property type="entry name" value="Stress-antifung"/>
    <property type="match status" value="2"/>
</dbReference>
<evidence type="ECO:0000256" key="3">
    <source>
        <dbReference type="SAM" id="Phobius"/>
    </source>
</evidence>
<keyword evidence="1 4" id="KW-0732">Signal</keyword>
<dbReference type="AlphaFoldDB" id="A0AAD8VGL2"/>
<evidence type="ECO:0000256" key="2">
    <source>
        <dbReference type="ARBA" id="ARBA00022737"/>
    </source>
</evidence>
<dbReference type="Gene3D" id="3.30.430.20">
    <property type="entry name" value="Gnk2 domain, C-X8-C-X2-C motif"/>
    <property type="match status" value="2"/>
</dbReference>
<dbReference type="PANTHER" id="PTHR32099:SF106">
    <property type="entry name" value="GNK2-HOMOLOGOUS DOMAIN-CONTAINING PROTEIN"/>
    <property type="match status" value="1"/>
</dbReference>
<organism evidence="6 7">
    <name type="scientific">Lolium multiflorum</name>
    <name type="common">Italian ryegrass</name>
    <name type="synonym">Lolium perenne subsp. multiflorum</name>
    <dbReference type="NCBI Taxonomy" id="4521"/>
    <lineage>
        <taxon>Eukaryota</taxon>
        <taxon>Viridiplantae</taxon>
        <taxon>Streptophyta</taxon>
        <taxon>Embryophyta</taxon>
        <taxon>Tracheophyta</taxon>
        <taxon>Spermatophyta</taxon>
        <taxon>Magnoliopsida</taxon>
        <taxon>Liliopsida</taxon>
        <taxon>Poales</taxon>
        <taxon>Poaceae</taxon>
        <taxon>BOP clade</taxon>
        <taxon>Pooideae</taxon>
        <taxon>Poodae</taxon>
        <taxon>Poeae</taxon>
        <taxon>Poeae Chloroplast Group 2 (Poeae type)</taxon>
        <taxon>Loliodinae</taxon>
        <taxon>Loliinae</taxon>
        <taxon>Lolium</taxon>
    </lineage>
</organism>
<evidence type="ECO:0000313" key="6">
    <source>
        <dbReference type="EMBL" id="KAK1604341.1"/>
    </source>
</evidence>
<evidence type="ECO:0000256" key="4">
    <source>
        <dbReference type="SAM" id="SignalP"/>
    </source>
</evidence>
<dbReference type="InterPro" id="IPR038408">
    <property type="entry name" value="GNK2_sf"/>
</dbReference>
<comment type="caution">
    <text evidence="6">The sequence shown here is derived from an EMBL/GenBank/DDBJ whole genome shotgun (WGS) entry which is preliminary data.</text>
</comment>
<keyword evidence="3" id="KW-1133">Transmembrane helix</keyword>
<feature type="domain" description="Gnk2-homologous" evidence="5">
    <location>
        <begin position="7"/>
        <end position="115"/>
    </location>
</feature>
<dbReference type="PANTHER" id="PTHR32099">
    <property type="entry name" value="CYSTEINE-RICH REPEAT SECRETORY PROTEIN"/>
    <property type="match status" value="1"/>
</dbReference>
<proteinExistence type="predicted"/>
<feature type="transmembrane region" description="Helical" evidence="3">
    <location>
        <begin position="267"/>
        <end position="289"/>
    </location>
</feature>
<evidence type="ECO:0000313" key="7">
    <source>
        <dbReference type="Proteomes" id="UP001231189"/>
    </source>
</evidence>
<dbReference type="InterPro" id="IPR002902">
    <property type="entry name" value="GNK2"/>
</dbReference>
<reference evidence="6" key="1">
    <citation type="submission" date="2023-07" db="EMBL/GenBank/DDBJ databases">
        <title>A chromosome-level genome assembly of Lolium multiflorum.</title>
        <authorList>
            <person name="Chen Y."/>
            <person name="Copetti D."/>
            <person name="Kolliker R."/>
            <person name="Studer B."/>
        </authorList>
    </citation>
    <scope>NUCLEOTIDE SEQUENCE</scope>
    <source>
        <strain evidence="6">02402/16</strain>
        <tissue evidence="6">Leaf</tissue>
    </source>
</reference>
<evidence type="ECO:0000256" key="1">
    <source>
        <dbReference type="ARBA" id="ARBA00022729"/>
    </source>
</evidence>
<keyword evidence="3" id="KW-0472">Membrane</keyword>
<feature type="domain" description="Gnk2-homologous" evidence="5">
    <location>
        <begin position="126"/>
        <end position="234"/>
    </location>
</feature>
<keyword evidence="3" id="KW-0812">Transmembrane</keyword>
<dbReference type="FunFam" id="3.30.430.20:FF:000028">
    <property type="entry name" value="Putative DUF26-domain receptor-like protein kinase family protein"/>
    <property type="match status" value="1"/>
</dbReference>
<dbReference type="Proteomes" id="UP001231189">
    <property type="component" value="Unassembled WGS sequence"/>
</dbReference>
<dbReference type="CDD" id="cd23509">
    <property type="entry name" value="Gnk2-like"/>
    <property type="match status" value="2"/>
</dbReference>
<sequence length="299" mass="32445">MATVCAVILLLLLITVQHLAAADVFCDNLKVVAAMLPKNTSSSPLRFATATFGQAPDVVYALALCRGDVVNDTTCADCIASGFNILQKLTPPPQQCAYPDAYYGECHLAYSTDNILGLSYNATGDDVLELQLWNVMNFTSDARLMAGLVKELLVETVEMAASATPRRFATGLTYDGSTFPIVRSLAQCTPDMSAGDCLACLRHLLAKVNSTMALRIGGQIHVIHCYFRYETYAFYNGPPMLRLGQAPAPEPSPNSTPSKNKRRMSKLWAIPIVVLSLAAAGFLSFICFSRRLTTRIIGM</sequence>
<dbReference type="EMBL" id="JAUUTY010000007">
    <property type="protein sequence ID" value="KAK1604341.1"/>
    <property type="molecule type" value="Genomic_DNA"/>
</dbReference>
<name>A0AAD8VGL2_LOLMU</name>
<feature type="signal peptide" evidence="4">
    <location>
        <begin position="1"/>
        <end position="21"/>
    </location>
</feature>